<comment type="subcellular location">
    <subcellularLocation>
        <location evidence="1">Nucleus</location>
    </subcellularLocation>
</comment>
<evidence type="ECO:0000256" key="2">
    <source>
        <dbReference type="ARBA" id="ARBA00023125"/>
    </source>
</evidence>
<evidence type="ECO:0000313" key="4">
    <source>
        <dbReference type="EMBL" id="KAG6492317.1"/>
    </source>
</evidence>
<dbReference type="GO" id="GO:0003677">
    <property type="term" value="F:DNA binding"/>
    <property type="evidence" value="ECO:0007669"/>
    <property type="project" value="UniProtKB-KW"/>
</dbReference>
<reference evidence="4 5" key="1">
    <citation type="submission" date="2020-08" db="EMBL/GenBank/DDBJ databases">
        <title>Plant Genome Project.</title>
        <authorList>
            <person name="Zhang R.-G."/>
        </authorList>
    </citation>
    <scope>NUCLEOTIDE SEQUENCE [LARGE SCALE GENOMIC DNA]</scope>
    <source>
        <tissue evidence="4">Rhizome</tissue>
    </source>
</reference>
<evidence type="ECO:0000313" key="5">
    <source>
        <dbReference type="Proteomes" id="UP000734854"/>
    </source>
</evidence>
<feature type="domain" description="HHO5-like N-terminal" evidence="3">
    <location>
        <begin position="10"/>
        <end position="71"/>
    </location>
</feature>
<dbReference type="EMBL" id="JACMSC010000013">
    <property type="protein sequence ID" value="KAG6492317.1"/>
    <property type="molecule type" value="Genomic_DNA"/>
</dbReference>
<proteinExistence type="predicted"/>
<dbReference type="Proteomes" id="UP000734854">
    <property type="component" value="Unassembled WGS sequence"/>
</dbReference>
<dbReference type="PANTHER" id="PTHR31003:SF3">
    <property type="entry name" value="HOMEODOMAIN-LIKE SUPERFAMILY PROTEIN-RELATED"/>
    <property type="match status" value="1"/>
</dbReference>
<dbReference type="InterPro" id="IPR058673">
    <property type="entry name" value="HHO5-like_N"/>
</dbReference>
<keyword evidence="2" id="KW-0238">DNA-binding</keyword>
<dbReference type="GO" id="GO:0003700">
    <property type="term" value="F:DNA-binding transcription factor activity"/>
    <property type="evidence" value="ECO:0007669"/>
    <property type="project" value="InterPro"/>
</dbReference>
<dbReference type="Pfam" id="PF26575">
    <property type="entry name" value="HHO5_N"/>
    <property type="match status" value="1"/>
</dbReference>
<name>A0A8J5KPU9_ZINOF</name>
<dbReference type="InterPro" id="IPR044787">
    <property type="entry name" value="HHO5-like"/>
</dbReference>
<accession>A0A8J5KPU9</accession>
<sequence length="246" mass="26350">MGSAAAEIDLDLNLCARRTVGSFVKEAAAAGDGSVAKLEAFLRRLEEERNKIGVFKRELPLCLLLVTDGVEGGAGAAPGRAIRSRFQRFIPIRSECVEGDCEDKAQSTSSAQIRCLNPRSHRVDDGGVGDKSITNEVQKGSGRPDRVVKENVCLEFKIHNNIGGGFFHFSRLSPLAMRLKEDAKPTAMLPVPDLSLPSTAAKDAALPVSAMAHVHSDRYSGTKRLGGVPLATAGSHRILQLQQPPT</sequence>
<dbReference type="AlphaFoldDB" id="A0A8J5KPU9"/>
<comment type="caution">
    <text evidence="4">The sequence shown here is derived from an EMBL/GenBank/DDBJ whole genome shotgun (WGS) entry which is preliminary data.</text>
</comment>
<keyword evidence="5" id="KW-1185">Reference proteome</keyword>
<gene>
    <name evidence="4" type="ORF">ZIOFF_047271</name>
</gene>
<organism evidence="4 5">
    <name type="scientific">Zingiber officinale</name>
    <name type="common">Ginger</name>
    <name type="synonym">Amomum zingiber</name>
    <dbReference type="NCBI Taxonomy" id="94328"/>
    <lineage>
        <taxon>Eukaryota</taxon>
        <taxon>Viridiplantae</taxon>
        <taxon>Streptophyta</taxon>
        <taxon>Embryophyta</taxon>
        <taxon>Tracheophyta</taxon>
        <taxon>Spermatophyta</taxon>
        <taxon>Magnoliopsida</taxon>
        <taxon>Liliopsida</taxon>
        <taxon>Zingiberales</taxon>
        <taxon>Zingiberaceae</taxon>
        <taxon>Zingiber</taxon>
    </lineage>
</organism>
<dbReference type="GO" id="GO:0005634">
    <property type="term" value="C:nucleus"/>
    <property type="evidence" value="ECO:0007669"/>
    <property type="project" value="UniProtKB-SubCell"/>
</dbReference>
<dbReference type="PANTHER" id="PTHR31003">
    <property type="entry name" value="MYB FAMILY TRANSCRIPTION FACTOR"/>
    <property type="match status" value="1"/>
</dbReference>
<evidence type="ECO:0000256" key="1">
    <source>
        <dbReference type="ARBA" id="ARBA00004123"/>
    </source>
</evidence>
<protein>
    <recommendedName>
        <fullName evidence="3">HHO5-like N-terminal domain-containing protein</fullName>
    </recommendedName>
</protein>
<evidence type="ECO:0000259" key="3">
    <source>
        <dbReference type="Pfam" id="PF26575"/>
    </source>
</evidence>